<dbReference type="InterPro" id="IPR002490">
    <property type="entry name" value="V-ATPase_116kDa_su"/>
</dbReference>
<feature type="transmembrane region" description="Helical" evidence="9">
    <location>
        <begin position="314"/>
        <end position="344"/>
    </location>
</feature>
<dbReference type="OrthoDB" id="9803814at2"/>
<dbReference type="GO" id="GO:0046961">
    <property type="term" value="F:proton-transporting ATPase activity, rotational mechanism"/>
    <property type="evidence" value="ECO:0007669"/>
    <property type="project" value="InterPro"/>
</dbReference>
<feature type="transmembrane region" description="Helical" evidence="9">
    <location>
        <begin position="501"/>
        <end position="522"/>
    </location>
</feature>
<evidence type="ECO:0000256" key="2">
    <source>
        <dbReference type="ARBA" id="ARBA00009904"/>
    </source>
</evidence>
<sequence>MTILRVQKVALIGLTQDKPSILDAVQSLGLMHVIPLQAAGTHTQDDALEVNPERLKRALQYLLASREKRRQVLRAPNFNLAEMLTRIDKNRSQRLEMTSRRDFLEKRIRDLEPWGDFNLPEVEALAHQKLWFYLVPNFKMREVERSGLIWTSVHQDNRYHYIVVLSATEPDANRMPVARTLTGQVPLSQLEQELEDLEIALESVEAEREALTRWIYQLQLYMASTADAADLARVAEMTWDVEDVFALQGWVAVKDIEALYDFAQQQGLVFLVEEADVDELPPTRLENAEILGGGQEVVSFFQTPNYHAWDPSRVVFFSFTAFFAIIMSDAGYALLMGGLLAYYWRRLDSSVTARRLRNLSLALVTASLVWGVAVGSYFGAEAPIAALAALKFFDLKDFDGMMALSISIGAAHLILANVMMAWVRRRSLQAYASLGWALAVLSALLGWLFSWPWITQFGLLAGVVLVLVMTEQGQVWQLRQIWRGGLALTNLTKLFGDVLSYLRLFALGLASASLAITFNQLASDVATALPGIGVFLQVLILLTGHLLNFVLTVVSGVIHGLRLNLIEFYNWSLADEGYAFQPFAKQEVTPWKT</sequence>
<dbReference type="GO" id="GO:0033179">
    <property type="term" value="C:proton-transporting V-type ATPase, V0 domain"/>
    <property type="evidence" value="ECO:0007669"/>
    <property type="project" value="InterPro"/>
</dbReference>
<organism evidence="10 11">
    <name type="scientific">Nitrincola tapanii</name>
    <dbReference type="NCBI Taxonomy" id="1708751"/>
    <lineage>
        <taxon>Bacteria</taxon>
        <taxon>Pseudomonadati</taxon>
        <taxon>Pseudomonadota</taxon>
        <taxon>Gammaproteobacteria</taxon>
        <taxon>Oceanospirillales</taxon>
        <taxon>Oceanospirillaceae</taxon>
        <taxon>Nitrincola</taxon>
    </lineage>
</organism>
<evidence type="ECO:0000256" key="6">
    <source>
        <dbReference type="ARBA" id="ARBA00023065"/>
    </source>
</evidence>
<dbReference type="GO" id="GO:0051117">
    <property type="term" value="F:ATPase binding"/>
    <property type="evidence" value="ECO:0007669"/>
    <property type="project" value="TreeGrafter"/>
</dbReference>
<evidence type="ECO:0000256" key="5">
    <source>
        <dbReference type="ARBA" id="ARBA00022989"/>
    </source>
</evidence>
<dbReference type="GO" id="GO:0016471">
    <property type="term" value="C:vacuolar proton-transporting V-type ATPase complex"/>
    <property type="evidence" value="ECO:0007669"/>
    <property type="project" value="TreeGrafter"/>
</dbReference>
<dbReference type="Proteomes" id="UP000325302">
    <property type="component" value="Unassembled WGS sequence"/>
</dbReference>
<evidence type="ECO:0000256" key="1">
    <source>
        <dbReference type="ARBA" id="ARBA00004141"/>
    </source>
</evidence>
<evidence type="ECO:0000256" key="9">
    <source>
        <dbReference type="SAM" id="Phobius"/>
    </source>
</evidence>
<comment type="caution">
    <text evidence="10">The sequence shown here is derived from an EMBL/GenBank/DDBJ whole genome shotgun (WGS) entry which is preliminary data.</text>
</comment>
<evidence type="ECO:0000256" key="3">
    <source>
        <dbReference type="ARBA" id="ARBA00022448"/>
    </source>
</evidence>
<keyword evidence="7 9" id="KW-0472">Membrane</keyword>
<feature type="transmembrane region" description="Helical" evidence="9">
    <location>
        <begin position="430"/>
        <end position="447"/>
    </location>
</feature>
<evidence type="ECO:0000256" key="7">
    <source>
        <dbReference type="ARBA" id="ARBA00023136"/>
    </source>
</evidence>
<feature type="transmembrane region" description="Helical" evidence="9">
    <location>
        <begin position="453"/>
        <end position="470"/>
    </location>
</feature>
<reference evidence="10 11" key="1">
    <citation type="submission" date="2019-03" db="EMBL/GenBank/DDBJ databases">
        <title>Nitrincola sp. nov. isolated from an Indian soda lake.</title>
        <authorList>
            <person name="Joshi A."/>
            <person name="Thite S.V."/>
            <person name="Joseph N."/>
            <person name="Dhotre D."/>
            <person name="Moorthy M."/>
            <person name="Shouche Y.S."/>
        </authorList>
    </citation>
    <scope>NUCLEOTIDE SEQUENCE [LARGE SCALE GENOMIC DNA]</scope>
    <source>
        <strain evidence="10 11">MEB193</strain>
    </source>
</reference>
<dbReference type="RefSeq" id="WP_149389737.1">
    <property type="nucleotide sequence ID" value="NZ_SMRS01000001.1"/>
</dbReference>
<name>A0A5A9W6S4_9GAMM</name>
<keyword evidence="6" id="KW-0406">Ion transport</keyword>
<dbReference type="GO" id="GO:0007035">
    <property type="term" value="P:vacuolar acidification"/>
    <property type="evidence" value="ECO:0007669"/>
    <property type="project" value="TreeGrafter"/>
</dbReference>
<dbReference type="PANTHER" id="PTHR11629:SF63">
    <property type="entry name" value="V-TYPE PROTON ATPASE SUBUNIT A"/>
    <property type="match status" value="1"/>
</dbReference>
<dbReference type="EMBL" id="SMRS01000001">
    <property type="protein sequence ID" value="KAA0876487.1"/>
    <property type="molecule type" value="Genomic_DNA"/>
</dbReference>
<keyword evidence="4 9" id="KW-0812">Transmembrane</keyword>
<evidence type="ECO:0000313" key="11">
    <source>
        <dbReference type="Proteomes" id="UP000325302"/>
    </source>
</evidence>
<gene>
    <name evidence="10" type="ORF">E1H14_01825</name>
</gene>
<proteinExistence type="inferred from homology"/>
<keyword evidence="3" id="KW-0813">Transport</keyword>
<accession>A0A5A9W6S4</accession>
<evidence type="ECO:0000313" key="10">
    <source>
        <dbReference type="EMBL" id="KAA0876487.1"/>
    </source>
</evidence>
<comment type="subcellular location">
    <subcellularLocation>
        <location evidence="1">Membrane</location>
        <topology evidence="1">Multi-pass membrane protein</topology>
    </subcellularLocation>
</comment>
<evidence type="ECO:0000256" key="8">
    <source>
        <dbReference type="SAM" id="Coils"/>
    </source>
</evidence>
<protein>
    <submittedName>
        <fullName evidence="10">V-type ATP synthase subunit I</fullName>
    </submittedName>
</protein>
<feature type="transmembrane region" description="Helical" evidence="9">
    <location>
        <begin position="356"/>
        <end position="380"/>
    </location>
</feature>
<dbReference type="PANTHER" id="PTHR11629">
    <property type="entry name" value="VACUOLAR PROTON ATPASES"/>
    <property type="match status" value="1"/>
</dbReference>
<keyword evidence="5 9" id="KW-1133">Transmembrane helix</keyword>
<comment type="similarity">
    <text evidence="2">Belongs to the V-ATPase 116 kDa subunit family.</text>
</comment>
<dbReference type="AlphaFoldDB" id="A0A5A9W6S4"/>
<keyword evidence="8" id="KW-0175">Coiled coil</keyword>
<evidence type="ECO:0000256" key="4">
    <source>
        <dbReference type="ARBA" id="ARBA00022692"/>
    </source>
</evidence>
<feature type="coiled-coil region" evidence="8">
    <location>
        <begin position="187"/>
        <end position="214"/>
    </location>
</feature>
<feature type="transmembrane region" description="Helical" evidence="9">
    <location>
        <begin position="400"/>
        <end position="423"/>
    </location>
</feature>
<keyword evidence="11" id="KW-1185">Reference proteome</keyword>
<feature type="transmembrane region" description="Helical" evidence="9">
    <location>
        <begin position="534"/>
        <end position="558"/>
    </location>
</feature>